<gene>
    <name evidence="3" type="ORF">C5Y93_17435</name>
</gene>
<comment type="caution">
    <text evidence="3">The sequence shown here is derived from an EMBL/GenBank/DDBJ whole genome shotgun (WGS) entry which is preliminary data.</text>
</comment>
<feature type="region of interest" description="Disordered" evidence="1">
    <location>
        <begin position="294"/>
        <end position="316"/>
    </location>
</feature>
<evidence type="ECO:0000256" key="2">
    <source>
        <dbReference type="SAM" id="SignalP"/>
    </source>
</evidence>
<sequence>MLRFAMLLGLALVCFTATTLPAAPRVTDVSLRGLTAGKTTRLTLQGNQLGPNPEIKLDFPTNAVRVLPESNAKSLVLEIDLPEDAPPRHGKLRVATATGISSPVTLGIDALPSVPFAENIESLPIAMTGSLTGAELLATSFQGTKGEQLVIEVEAQRLGSKLLPLVSIVDERDTQLAYSSRVTTARDDARFVVELPEDGTYTIKLQDALFRGGKPGFFRLKVGEFRFADLAFPLALRGKQEGASLNLLTTADDDIDVPAILPESSTVEPALANVPVVVPGSFSGRRPRILHSDIPEFREPKPDSQPGSLGSAPLGISGVLAEPKERDVFLIDVTPGTKYRAEVFAERIHSPVDAVLVIQKADGGKLAASDDQNDTPDPATTFDVPEGVTQIKLLVRDVAHAAGPTHAYRVTVTPESWADFTLQAKPVSLNIPAGGSTTLEVVAKRRGFDGAIKLNVPELPEGLTASLDEIPARADRALVTFSAAADANQSAVVSIVGTVEIAGRTISRVTAIGPEEPTFGLAPENDQIGIGIIQKPKLLVAWSGDLPETALGLGQVTALPVRVTRGENQKGSVRFSLITSQVMPQKDGKPDPSQALRLEKELTLPADQSDATLTLVTPTQLKDIAWDVAVKGELLAGDGKKVLATAESPARRFSLGSPLFLALTGEAVVRLKGTISRAGGFQQPVIVVANGLPKEAKSDAVEVAADQSEFTLEITLPPGIAAEQLANVKLVATAKRNGEDAPSNQVPIRLDTGAK</sequence>
<dbReference type="Proteomes" id="UP000237819">
    <property type="component" value="Unassembled WGS sequence"/>
</dbReference>
<keyword evidence="2" id="KW-0732">Signal</keyword>
<feature type="signal peptide" evidence="2">
    <location>
        <begin position="1"/>
        <end position="22"/>
    </location>
</feature>
<feature type="chain" id="PRO_5015540748" description="Peptidase C-terminal archaeal/bacterial domain-containing protein" evidence="2">
    <location>
        <begin position="23"/>
        <end position="755"/>
    </location>
</feature>
<reference evidence="3 4" key="1">
    <citation type="submission" date="2018-02" db="EMBL/GenBank/DDBJ databases">
        <title>Comparative genomes isolates from brazilian mangrove.</title>
        <authorList>
            <person name="Araujo J.E."/>
            <person name="Taketani R.G."/>
            <person name="Silva M.C.P."/>
            <person name="Loureco M.V."/>
            <person name="Andreote F.D."/>
        </authorList>
    </citation>
    <scope>NUCLEOTIDE SEQUENCE [LARGE SCALE GENOMIC DNA]</scope>
    <source>
        <strain evidence="3 4">Nap-Phe MGV</strain>
    </source>
</reference>
<dbReference type="EMBL" id="PUHZ01000017">
    <property type="protein sequence ID" value="PQO44873.1"/>
    <property type="molecule type" value="Genomic_DNA"/>
</dbReference>
<evidence type="ECO:0000256" key="1">
    <source>
        <dbReference type="SAM" id="MobiDB-lite"/>
    </source>
</evidence>
<accession>A0A2S8GKA5</accession>
<proteinExistence type="predicted"/>
<dbReference type="Gene3D" id="2.60.120.380">
    <property type="match status" value="1"/>
</dbReference>
<evidence type="ECO:0000313" key="4">
    <source>
        <dbReference type="Proteomes" id="UP000237819"/>
    </source>
</evidence>
<dbReference type="OrthoDB" id="235850at2"/>
<dbReference type="RefSeq" id="WP_105336715.1">
    <property type="nucleotide sequence ID" value="NZ_PUHZ01000017.1"/>
</dbReference>
<dbReference type="AlphaFoldDB" id="A0A2S8GKA5"/>
<evidence type="ECO:0008006" key="5">
    <source>
        <dbReference type="Google" id="ProtNLM"/>
    </source>
</evidence>
<organism evidence="3 4">
    <name type="scientific">Blastopirellula marina</name>
    <dbReference type="NCBI Taxonomy" id="124"/>
    <lineage>
        <taxon>Bacteria</taxon>
        <taxon>Pseudomonadati</taxon>
        <taxon>Planctomycetota</taxon>
        <taxon>Planctomycetia</taxon>
        <taxon>Pirellulales</taxon>
        <taxon>Pirellulaceae</taxon>
        <taxon>Blastopirellula</taxon>
    </lineage>
</organism>
<evidence type="ECO:0000313" key="3">
    <source>
        <dbReference type="EMBL" id="PQO44873.1"/>
    </source>
</evidence>
<protein>
    <recommendedName>
        <fullName evidence="5">Peptidase C-terminal archaeal/bacterial domain-containing protein</fullName>
    </recommendedName>
</protein>
<name>A0A2S8GKA5_9BACT</name>